<proteinExistence type="predicted"/>
<feature type="region of interest" description="Disordered" evidence="1">
    <location>
        <begin position="174"/>
        <end position="233"/>
    </location>
</feature>
<dbReference type="GO" id="GO:0008168">
    <property type="term" value="F:methyltransferase activity"/>
    <property type="evidence" value="ECO:0007669"/>
    <property type="project" value="UniProtKB-KW"/>
</dbReference>
<name>A0ABS4UCN5_9ACTN</name>
<feature type="domain" description="Methyltransferase type 11" evidence="2">
    <location>
        <begin position="1"/>
        <end position="67"/>
    </location>
</feature>
<comment type="caution">
    <text evidence="3">The sequence shown here is derived from an EMBL/GenBank/DDBJ whole genome shotgun (WGS) entry which is preliminary data.</text>
</comment>
<keyword evidence="3" id="KW-0489">Methyltransferase</keyword>
<feature type="compositionally biased region" description="Basic and acidic residues" evidence="1">
    <location>
        <begin position="184"/>
        <end position="201"/>
    </location>
</feature>
<dbReference type="SUPFAM" id="SSF53335">
    <property type="entry name" value="S-adenosyl-L-methionine-dependent methyltransferases"/>
    <property type="match status" value="1"/>
</dbReference>
<keyword evidence="4" id="KW-1185">Reference proteome</keyword>
<protein>
    <submittedName>
        <fullName evidence="3">SAM-dependent methyltransferase</fullName>
    </submittedName>
</protein>
<accession>A0ABS4UCN5</accession>
<dbReference type="Proteomes" id="UP000755585">
    <property type="component" value="Unassembled WGS sequence"/>
</dbReference>
<dbReference type="InterPro" id="IPR029063">
    <property type="entry name" value="SAM-dependent_MTases_sf"/>
</dbReference>
<evidence type="ECO:0000259" key="2">
    <source>
        <dbReference type="Pfam" id="PF08241"/>
    </source>
</evidence>
<organism evidence="3 4">
    <name type="scientific">Kribbella aluminosa</name>
    <dbReference type="NCBI Taxonomy" id="416017"/>
    <lineage>
        <taxon>Bacteria</taxon>
        <taxon>Bacillati</taxon>
        <taxon>Actinomycetota</taxon>
        <taxon>Actinomycetes</taxon>
        <taxon>Propionibacteriales</taxon>
        <taxon>Kribbellaceae</taxon>
        <taxon>Kribbella</taxon>
    </lineage>
</organism>
<dbReference type="InterPro" id="IPR013216">
    <property type="entry name" value="Methyltransf_11"/>
</dbReference>
<reference evidence="3 4" key="1">
    <citation type="submission" date="2021-03" db="EMBL/GenBank/DDBJ databases">
        <title>Sequencing the genomes of 1000 actinobacteria strains.</title>
        <authorList>
            <person name="Klenk H.-P."/>
        </authorList>
    </citation>
    <scope>NUCLEOTIDE SEQUENCE [LARGE SCALE GENOMIC DNA]</scope>
    <source>
        <strain evidence="3 4">DSM 18824</strain>
    </source>
</reference>
<gene>
    <name evidence="3" type="ORF">JOF29_000492</name>
</gene>
<dbReference type="GO" id="GO:0032259">
    <property type="term" value="P:methylation"/>
    <property type="evidence" value="ECO:0007669"/>
    <property type="project" value="UniProtKB-KW"/>
</dbReference>
<evidence type="ECO:0000313" key="4">
    <source>
        <dbReference type="Proteomes" id="UP000755585"/>
    </source>
</evidence>
<keyword evidence="3" id="KW-0808">Transferase</keyword>
<dbReference type="Pfam" id="PF08241">
    <property type="entry name" value="Methyltransf_11"/>
    <property type="match status" value="1"/>
</dbReference>
<dbReference type="Gene3D" id="3.40.50.150">
    <property type="entry name" value="Vaccinia Virus protein VP39"/>
    <property type="match status" value="1"/>
</dbReference>
<sequence length="233" mass="26340">MVAEAHRRTADSGLPIEFVEGDANALPFEPATFDRTRAERVLMALPDPLSAVRELARVTRPGGIVVLSEMDAGTIFVNSSNRDLTHRVVAGIVGCPAAVHGFRLRDPWESREGYRPMEWPIRRHPTNPWESRGHRPMQWPIGRHRTYPTGLTWWRIQRLSPRDRDHDRHHRNAAGLADQVDSVHPTETEPAHDHVGAERDPQGTGAVGHGRGRRRRQSPTYPSSPLEVGPYRR</sequence>
<evidence type="ECO:0000313" key="3">
    <source>
        <dbReference type="EMBL" id="MBP2349409.1"/>
    </source>
</evidence>
<dbReference type="EMBL" id="JAGINT010000001">
    <property type="protein sequence ID" value="MBP2349409.1"/>
    <property type="molecule type" value="Genomic_DNA"/>
</dbReference>
<dbReference type="CDD" id="cd02440">
    <property type="entry name" value="AdoMet_MTases"/>
    <property type="match status" value="1"/>
</dbReference>
<evidence type="ECO:0000256" key="1">
    <source>
        <dbReference type="SAM" id="MobiDB-lite"/>
    </source>
</evidence>
<dbReference type="RefSeq" id="WP_209692584.1">
    <property type="nucleotide sequence ID" value="NZ_BAAAVU010000028.1"/>
</dbReference>